<evidence type="ECO:0000256" key="4">
    <source>
        <dbReference type="ARBA" id="ARBA00024746"/>
    </source>
</evidence>
<comment type="caution">
    <text evidence="7">The sequence shown here is derived from an EMBL/GenBank/DDBJ whole genome shotgun (WGS) entry which is preliminary data.</text>
</comment>
<dbReference type="Gene3D" id="2.60.40.4070">
    <property type="match status" value="1"/>
</dbReference>
<feature type="domain" description="FlgD/Vpr Ig-like" evidence="6">
    <location>
        <begin position="109"/>
        <end position="176"/>
    </location>
</feature>
<keyword evidence="7" id="KW-0282">Flagellum</keyword>
<evidence type="ECO:0000256" key="2">
    <source>
        <dbReference type="ARBA" id="ARBA00016013"/>
    </source>
</evidence>
<dbReference type="RefSeq" id="WP_261293899.1">
    <property type="nucleotide sequence ID" value="NZ_JANQBK010000004.1"/>
</dbReference>
<keyword evidence="3 5" id="KW-1005">Bacterial flagellum biogenesis</keyword>
<evidence type="ECO:0000313" key="8">
    <source>
        <dbReference type="Proteomes" id="UP001595713"/>
    </source>
</evidence>
<name>A0ABV7SP35_9SPHN</name>
<protein>
    <recommendedName>
        <fullName evidence="2 5">Basal-body rod modification protein FlgD</fullName>
    </recommendedName>
</protein>
<dbReference type="EMBL" id="JBHRXP010000001">
    <property type="protein sequence ID" value="MFC3578688.1"/>
    <property type="molecule type" value="Genomic_DNA"/>
</dbReference>
<proteinExistence type="inferred from homology"/>
<evidence type="ECO:0000313" key="7">
    <source>
        <dbReference type="EMBL" id="MFC3578688.1"/>
    </source>
</evidence>
<gene>
    <name evidence="7" type="ORF">ACFONA_00795</name>
</gene>
<dbReference type="InterPro" id="IPR025965">
    <property type="entry name" value="FlgD/Vpr_Ig-like"/>
</dbReference>
<keyword evidence="7" id="KW-0969">Cilium</keyword>
<dbReference type="Proteomes" id="UP001595713">
    <property type="component" value="Unassembled WGS sequence"/>
</dbReference>
<keyword evidence="8" id="KW-1185">Reference proteome</keyword>
<accession>A0ABV7SP35</accession>
<dbReference type="Pfam" id="PF13860">
    <property type="entry name" value="FlgD_ig"/>
    <property type="match status" value="1"/>
</dbReference>
<dbReference type="Pfam" id="PF03963">
    <property type="entry name" value="FlgD"/>
    <property type="match status" value="1"/>
</dbReference>
<comment type="similarity">
    <text evidence="1 5">Belongs to the FlgD family.</text>
</comment>
<organism evidence="7 8">
    <name type="scientific">Sphingomonas hylomeconis</name>
    <dbReference type="NCBI Taxonomy" id="1395958"/>
    <lineage>
        <taxon>Bacteria</taxon>
        <taxon>Pseudomonadati</taxon>
        <taxon>Pseudomonadota</taxon>
        <taxon>Alphaproteobacteria</taxon>
        <taxon>Sphingomonadales</taxon>
        <taxon>Sphingomonadaceae</taxon>
        <taxon>Sphingomonas</taxon>
    </lineage>
</organism>
<evidence type="ECO:0000256" key="3">
    <source>
        <dbReference type="ARBA" id="ARBA00022795"/>
    </source>
</evidence>
<comment type="function">
    <text evidence="4 5">Required for flagellar hook formation. May act as a scaffolding protein.</text>
</comment>
<evidence type="ECO:0000256" key="1">
    <source>
        <dbReference type="ARBA" id="ARBA00010577"/>
    </source>
</evidence>
<evidence type="ECO:0000256" key="5">
    <source>
        <dbReference type="RuleBase" id="RU362076"/>
    </source>
</evidence>
<sequence length="222" mass="22920">MTLSTTSAAGSASPAAASTQSALAKLSSDTSMFLKLLTTQMQNQDPLDPMDTSAYTQQLVQFSQVEQSIQQSQSLKDILTTLKTRDLTDAASLIGRSASLDTPVAGLRDGAPASWHYATDRPAARVIATVSDADGTTVATRTLDASAGDFVWDGRDANGNRVPAGAYSLTISATDAAGSRVPATVTAQGIIDEVVVDGGTLSVVANGQRYPIALLKQLALAS</sequence>
<keyword evidence="7" id="KW-0966">Cell projection</keyword>
<reference evidence="8" key="1">
    <citation type="journal article" date="2019" name="Int. J. Syst. Evol. Microbiol.">
        <title>The Global Catalogue of Microorganisms (GCM) 10K type strain sequencing project: providing services to taxonomists for standard genome sequencing and annotation.</title>
        <authorList>
            <consortium name="The Broad Institute Genomics Platform"/>
            <consortium name="The Broad Institute Genome Sequencing Center for Infectious Disease"/>
            <person name="Wu L."/>
            <person name="Ma J."/>
        </authorList>
    </citation>
    <scope>NUCLEOTIDE SEQUENCE [LARGE SCALE GENOMIC DNA]</scope>
    <source>
        <strain evidence="8">KCTC 42739</strain>
    </source>
</reference>
<evidence type="ECO:0000259" key="6">
    <source>
        <dbReference type="Pfam" id="PF13860"/>
    </source>
</evidence>
<dbReference type="Gene3D" id="2.30.30.910">
    <property type="match status" value="1"/>
</dbReference>
<dbReference type="InterPro" id="IPR005648">
    <property type="entry name" value="FlgD"/>
</dbReference>